<protein>
    <recommendedName>
        <fullName evidence="7">Annexin</fullName>
    </recommendedName>
</protein>
<dbReference type="InterPro" id="IPR037104">
    <property type="entry name" value="Annexin_sf"/>
</dbReference>
<dbReference type="SUPFAM" id="SSF47874">
    <property type="entry name" value="Annexin"/>
    <property type="match status" value="2"/>
</dbReference>
<dbReference type="GO" id="GO:0005544">
    <property type="term" value="F:calcium-dependent phospholipid binding"/>
    <property type="evidence" value="ECO:0007669"/>
    <property type="project" value="InterPro"/>
</dbReference>
<dbReference type="EMBL" id="FN648104">
    <property type="protein sequence ID" value="CBN78900.1"/>
    <property type="molecule type" value="Genomic_DNA"/>
</dbReference>
<evidence type="ECO:0000256" key="2">
    <source>
        <dbReference type="ARBA" id="ARBA00022737"/>
    </source>
</evidence>
<dbReference type="OMA" id="DEDIMIM"/>
<dbReference type="GO" id="GO:0005509">
    <property type="term" value="F:calcium ion binding"/>
    <property type="evidence" value="ECO:0007669"/>
    <property type="project" value="InterPro"/>
</dbReference>
<evidence type="ECO:0000313" key="6">
    <source>
        <dbReference type="Proteomes" id="UP000002630"/>
    </source>
</evidence>
<feature type="compositionally biased region" description="Basic and acidic residues" evidence="4">
    <location>
        <begin position="590"/>
        <end position="599"/>
    </location>
</feature>
<dbReference type="GO" id="GO:0005737">
    <property type="term" value="C:cytoplasm"/>
    <property type="evidence" value="ECO:0007669"/>
    <property type="project" value="TreeGrafter"/>
</dbReference>
<dbReference type="OrthoDB" id="37886at2759"/>
<feature type="compositionally biased region" description="Acidic residues" evidence="4">
    <location>
        <begin position="623"/>
        <end position="670"/>
    </location>
</feature>
<accession>D8LG01</accession>
<comment type="similarity">
    <text evidence="1">Belongs to the annexin family.</text>
</comment>
<feature type="region of interest" description="Disordered" evidence="4">
    <location>
        <begin position="590"/>
        <end position="717"/>
    </location>
</feature>
<dbReference type="PRINTS" id="PR00196">
    <property type="entry name" value="ANNEXIN"/>
</dbReference>
<dbReference type="AlphaFoldDB" id="D8LG01"/>
<evidence type="ECO:0000313" key="5">
    <source>
        <dbReference type="EMBL" id="CBN78900.1"/>
    </source>
</evidence>
<reference evidence="5 6" key="1">
    <citation type="journal article" date="2010" name="Nature">
        <title>The Ectocarpus genome and the independent evolution of multicellularity in brown algae.</title>
        <authorList>
            <person name="Cock J.M."/>
            <person name="Sterck L."/>
            <person name="Rouze P."/>
            <person name="Scornet D."/>
            <person name="Allen A.E."/>
            <person name="Amoutzias G."/>
            <person name="Anthouard V."/>
            <person name="Artiguenave F."/>
            <person name="Aury J.M."/>
            <person name="Badger J.H."/>
            <person name="Beszteri B."/>
            <person name="Billiau K."/>
            <person name="Bonnet E."/>
            <person name="Bothwell J.H."/>
            <person name="Bowler C."/>
            <person name="Boyen C."/>
            <person name="Brownlee C."/>
            <person name="Carrano C.J."/>
            <person name="Charrier B."/>
            <person name="Cho G.Y."/>
            <person name="Coelho S.M."/>
            <person name="Collen J."/>
            <person name="Corre E."/>
            <person name="Da Silva C."/>
            <person name="Delage L."/>
            <person name="Delaroque N."/>
            <person name="Dittami S.M."/>
            <person name="Doulbeau S."/>
            <person name="Elias M."/>
            <person name="Farnham G."/>
            <person name="Gachon C.M."/>
            <person name="Gschloessl B."/>
            <person name="Heesch S."/>
            <person name="Jabbari K."/>
            <person name="Jubin C."/>
            <person name="Kawai H."/>
            <person name="Kimura K."/>
            <person name="Kloareg B."/>
            <person name="Kupper F.C."/>
            <person name="Lang D."/>
            <person name="Le Bail A."/>
            <person name="Leblanc C."/>
            <person name="Lerouge P."/>
            <person name="Lohr M."/>
            <person name="Lopez P.J."/>
            <person name="Martens C."/>
            <person name="Maumus F."/>
            <person name="Michel G."/>
            <person name="Miranda-Saavedra D."/>
            <person name="Morales J."/>
            <person name="Moreau H."/>
            <person name="Motomura T."/>
            <person name="Nagasato C."/>
            <person name="Napoli C.A."/>
            <person name="Nelson D.R."/>
            <person name="Nyvall-Collen P."/>
            <person name="Peters A.F."/>
            <person name="Pommier C."/>
            <person name="Potin P."/>
            <person name="Poulain J."/>
            <person name="Quesneville H."/>
            <person name="Read B."/>
            <person name="Rensing S.A."/>
            <person name="Ritter A."/>
            <person name="Rousvoal S."/>
            <person name="Samanta M."/>
            <person name="Samson G."/>
            <person name="Schroeder D.C."/>
            <person name="Segurens B."/>
            <person name="Strittmatter M."/>
            <person name="Tonon T."/>
            <person name="Tregear J.W."/>
            <person name="Valentin K."/>
            <person name="von Dassow P."/>
            <person name="Yamagishi T."/>
            <person name="Van de Peer Y."/>
            <person name="Wincker P."/>
        </authorList>
    </citation>
    <scope>NUCLEOTIDE SEQUENCE [LARGE SCALE GENOMIC DNA]</scope>
    <source>
        <strain evidence="6">Ec32 / CCAP1310/4</strain>
    </source>
</reference>
<dbReference type="eggNOG" id="KOG0819">
    <property type="taxonomic scope" value="Eukaryota"/>
</dbReference>
<dbReference type="InterPro" id="IPR001464">
    <property type="entry name" value="Annexin"/>
</dbReference>
<feature type="compositionally biased region" description="Acidic residues" evidence="4">
    <location>
        <begin position="600"/>
        <end position="614"/>
    </location>
</feature>
<evidence type="ECO:0000256" key="4">
    <source>
        <dbReference type="SAM" id="MobiDB-lite"/>
    </source>
</evidence>
<keyword evidence="3" id="KW-0041">Annexin</keyword>
<evidence type="ECO:0000256" key="1">
    <source>
        <dbReference type="ARBA" id="ARBA00007831"/>
    </source>
</evidence>
<evidence type="ECO:0008006" key="7">
    <source>
        <dbReference type="Google" id="ProtNLM"/>
    </source>
</evidence>
<feature type="compositionally biased region" description="Basic residues" evidence="4">
    <location>
        <begin position="679"/>
        <end position="699"/>
    </location>
</feature>
<dbReference type="GO" id="GO:0005886">
    <property type="term" value="C:plasma membrane"/>
    <property type="evidence" value="ECO:0007669"/>
    <property type="project" value="TreeGrafter"/>
</dbReference>
<dbReference type="InterPro" id="IPR018502">
    <property type="entry name" value="Annexin_repeat"/>
</dbReference>
<organism evidence="5 6">
    <name type="scientific">Ectocarpus siliculosus</name>
    <name type="common">Brown alga</name>
    <name type="synonym">Conferva siliculosa</name>
    <dbReference type="NCBI Taxonomy" id="2880"/>
    <lineage>
        <taxon>Eukaryota</taxon>
        <taxon>Sar</taxon>
        <taxon>Stramenopiles</taxon>
        <taxon>Ochrophyta</taxon>
        <taxon>PX clade</taxon>
        <taxon>Phaeophyceae</taxon>
        <taxon>Ectocarpales</taxon>
        <taxon>Ectocarpaceae</taxon>
        <taxon>Ectocarpus</taxon>
    </lineage>
</organism>
<dbReference type="PANTHER" id="PTHR10502:SF102">
    <property type="entry name" value="ANNEXIN B11"/>
    <property type="match status" value="1"/>
</dbReference>
<gene>
    <name evidence="5" type="ORF">Esi_0155_0025</name>
</gene>
<dbReference type="STRING" id="2880.D8LG01"/>
<dbReference type="Pfam" id="PF00191">
    <property type="entry name" value="Annexin"/>
    <property type="match status" value="6"/>
</dbReference>
<keyword evidence="6" id="KW-1185">Reference proteome</keyword>
<dbReference type="GO" id="GO:0001786">
    <property type="term" value="F:phosphatidylserine binding"/>
    <property type="evidence" value="ECO:0007669"/>
    <property type="project" value="TreeGrafter"/>
</dbReference>
<keyword evidence="2" id="KW-0677">Repeat</keyword>
<feature type="compositionally biased region" description="Basic and acidic residues" evidence="4">
    <location>
        <begin position="700"/>
        <end position="709"/>
    </location>
</feature>
<dbReference type="PROSITE" id="PS51897">
    <property type="entry name" value="ANNEXIN_2"/>
    <property type="match status" value="5"/>
</dbReference>
<dbReference type="Proteomes" id="UP000002630">
    <property type="component" value="Linkage Group LG11"/>
</dbReference>
<dbReference type="EMBL" id="FN649736">
    <property type="protein sequence ID" value="CBN78900.1"/>
    <property type="molecule type" value="Genomic_DNA"/>
</dbReference>
<proteinExistence type="inferred from homology"/>
<dbReference type="SMART" id="SM00335">
    <property type="entry name" value="ANX"/>
    <property type="match status" value="6"/>
</dbReference>
<dbReference type="Gene3D" id="1.10.220.10">
    <property type="entry name" value="Annexin"/>
    <property type="match status" value="6"/>
</dbReference>
<dbReference type="InParanoid" id="D8LG01"/>
<dbReference type="PANTHER" id="PTHR10502">
    <property type="entry name" value="ANNEXIN"/>
    <property type="match status" value="1"/>
</dbReference>
<name>D8LG01_ECTSI</name>
<evidence type="ECO:0000256" key="3">
    <source>
        <dbReference type="ARBA" id="ARBA00023216"/>
    </source>
</evidence>
<sequence length="748" mass="84262">MMRYALMKRDEFVSHVIDEACSGLGTNESLLIDVLAPLNNDEIAAAKAHWEAKNDESLVDKLNSEIRGGLRELIVGLLTGKRGESEEADEALAEEQATKLYDAGVGKFVGTDDEVFIDIIGTSPSVQIQAIKTKYEEAQGMSLHKAISKEFRGDLKAVLQVMEGCVVILTMSDEFATGFNQTLTGYLHVVSVSTQAAICRVLGGNDKGRLSIISERFTEKYDTTLHDMASSELRGHFQIAVSLWVDATADPTFGAEQQLVDLPEGEDQDEKRLKLLEEENDGLKTYIAKVDAEQIWRACKGMGTNEGRVIGIICTRTKSQVERIDEMYRTMYGMTLREQLEKDLSGDLKTFMVYTQMETQEFDALLMKKAMAGIGTDEDIMIMLLTTRDNAAIAAAQTYYEGRYDESLVDKISSEMSGAFRDLLLVLLRGERDESAEEGDPEAAEAQAETLHDTDDKNTTFVEVLAKSSRAQVACIRKAYEDKYGRSLAKTIEKKFFGKMEDALLSLLFDPIENFARGLKAAFHGLGTDKDAVCRILGGNDKQTCRLIAERFEQKYDQSLVDALKDELRGKFEKGTVAWVSAIDPAAGKEGFRIAREPSEQEDQEEEEVEEGEIETPRKGGQPEEEQEEEEGEEQPEEEPEEGEEEPDEGEEEEDEEEEEEEEPDEEEEEEARKERQAAKRAAKREKAKRMRARMARAKRQAEAEEKRKEKAKQRRMFAQRVKKMAKASREQVVFAEERWEREAETAL</sequence>